<reference evidence="1" key="2">
    <citation type="submission" date="2013-05" db="EMBL/GenBank/DDBJ databases">
        <authorList>
            <person name="Carter J.-M."/>
            <person name="Baker S.C."/>
            <person name="Pink R."/>
            <person name="Carter D.R.F."/>
            <person name="Collins A."/>
            <person name="Tomlin J."/>
            <person name="Gibbs M."/>
            <person name="Breuker C.J."/>
        </authorList>
    </citation>
    <scope>NUCLEOTIDE SEQUENCE</scope>
    <source>
        <tissue evidence="1">Ovary</tissue>
    </source>
</reference>
<sequence>PVWQEFIINKTILMAREPVENFKEVLEKSCFKMSHQLLDHNYYIVLYTGFEHLLFDRFKLSLVNGWVFPCCNCFLF</sequence>
<feature type="non-terminal residue" evidence="1">
    <location>
        <position position="1"/>
    </location>
</feature>
<name>S4PTR8_9NEOP</name>
<reference evidence="1" key="1">
    <citation type="journal article" date="2013" name="BMC Genomics">
        <title>Unscrambling butterfly oogenesis.</title>
        <authorList>
            <person name="Carter J.M."/>
            <person name="Baker S.C."/>
            <person name="Pink R."/>
            <person name="Carter D.R."/>
            <person name="Collins A."/>
            <person name="Tomlin J."/>
            <person name="Gibbs M."/>
            <person name="Breuker C.J."/>
        </authorList>
    </citation>
    <scope>NUCLEOTIDE SEQUENCE</scope>
    <source>
        <tissue evidence="1">Ovary</tissue>
    </source>
</reference>
<dbReference type="EMBL" id="GAIX01011563">
    <property type="protein sequence ID" value="JAA80997.1"/>
    <property type="molecule type" value="Transcribed_RNA"/>
</dbReference>
<organism evidence="1">
    <name type="scientific">Pararge aegeria</name>
    <name type="common">speckled wood butterfly</name>
    <dbReference type="NCBI Taxonomy" id="116150"/>
    <lineage>
        <taxon>Eukaryota</taxon>
        <taxon>Metazoa</taxon>
        <taxon>Ecdysozoa</taxon>
        <taxon>Arthropoda</taxon>
        <taxon>Hexapoda</taxon>
        <taxon>Insecta</taxon>
        <taxon>Pterygota</taxon>
        <taxon>Neoptera</taxon>
        <taxon>Endopterygota</taxon>
        <taxon>Lepidoptera</taxon>
        <taxon>Glossata</taxon>
        <taxon>Ditrysia</taxon>
        <taxon>Papilionoidea</taxon>
        <taxon>Nymphalidae</taxon>
        <taxon>Satyrinae</taxon>
        <taxon>Satyrini</taxon>
        <taxon>Parargina</taxon>
        <taxon>Pararge</taxon>
    </lineage>
</organism>
<accession>S4PTR8</accession>
<evidence type="ECO:0000313" key="1">
    <source>
        <dbReference type="EMBL" id="JAA80997.1"/>
    </source>
</evidence>
<dbReference type="AlphaFoldDB" id="S4PTR8"/>
<proteinExistence type="predicted"/>
<protein>
    <submittedName>
        <fullName evidence="1">Uncharacterized protein</fullName>
    </submittedName>
</protein>